<keyword evidence="1" id="KW-0812">Transmembrane</keyword>
<feature type="transmembrane region" description="Helical" evidence="1">
    <location>
        <begin position="57"/>
        <end position="78"/>
    </location>
</feature>
<accession>A0AAJ6VXB3</accession>
<name>A0AAJ6VXB3_9ACAR</name>
<organism evidence="2 3">
    <name type="scientific">Galendromus occidentalis</name>
    <name type="common">western predatory mite</name>
    <dbReference type="NCBI Taxonomy" id="34638"/>
    <lineage>
        <taxon>Eukaryota</taxon>
        <taxon>Metazoa</taxon>
        <taxon>Ecdysozoa</taxon>
        <taxon>Arthropoda</taxon>
        <taxon>Chelicerata</taxon>
        <taxon>Arachnida</taxon>
        <taxon>Acari</taxon>
        <taxon>Parasitiformes</taxon>
        <taxon>Mesostigmata</taxon>
        <taxon>Gamasina</taxon>
        <taxon>Phytoseioidea</taxon>
        <taxon>Phytoseiidae</taxon>
        <taxon>Typhlodrominae</taxon>
        <taxon>Galendromus</taxon>
    </lineage>
</organism>
<keyword evidence="1" id="KW-0472">Membrane</keyword>
<evidence type="ECO:0000313" key="3">
    <source>
        <dbReference type="RefSeq" id="XP_003742332.1"/>
    </source>
</evidence>
<keyword evidence="1" id="KW-1133">Transmembrane helix</keyword>
<dbReference type="Proteomes" id="UP000694867">
    <property type="component" value="Unplaced"/>
</dbReference>
<dbReference type="AlphaFoldDB" id="A0AAJ6VXB3"/>
<evidence type="ECO:0000256" key="1">
    <source>
        <dbReference type="SAM" id="Phobius"/>
    </source>
</evidence>
<dbReference type="GeneID" id="100906495"/>
<gene>
    <name evidence="3" type="primary">LOC100906495</name>
</gene>
<feature type="transmembrane region" description="Helical" evidence="1">
    <location>
        <begin position="12"/>
        <end position="37"/>
    </location>
</feature>
<evidence type="ECO:0000313" key="2">
    <source>
        <dbReference type="Proteomes" id="UP000694867"/>
    </source>
</evidence>
<reference evidence="3" key="1">
    <citation type="submission" date="2025-08" db="UniProtKB">
        <authorList>
            <consortium name="RefSeq"/>
        </authorList>
    </citation>
    <scope>IDENTIFICATION</scope>
</reference>
<protein>
    <submittedName>
        <fullName evidence="3">Uncharacterized protein LOC100906495</fullName>
    </submittedName>
</protein>
<proteinExistence type="predicted"/>
<dbReference type="KEGG" id="goe:100906495"/>
<sequence>MLSKSARSRWVLCFALAVFQILVGLSVATLAVVQMVLLKYFHIQTPHVESCHDSTVAAVLQGITLLVAGTMGIAAYGPMVRQGACPAPKLVLVVSYVLFSAVVAFVGYNAAASHGCFALGRGGEKEIFGIVVARVVLSFICHIVGGLGAGFAVPDACSGILKANQDKAALHDFVQRMDSQTVGSLDKQVTVITLPKDGATIYAVPEDQFVVQKRDGSITVPSTDVAKPEASERVQLLTET</sequence>
<keyword evidence="2" id="KW-1185">Reference proteome</keyword>
<dbReference type="RefSeq" id="XP_003742332.1">
    <property type="nucleotide sequence ID" value="XM_003742284.2"/>
</dbReference>
<feature type="transmembrane region" description="Helical" evidence="1">
    <location>
        <begin position="90"/>
        <end position="111"/>
    </location>
</feature>
<feature type="transmembrane region" description="Helical" evidence="1">
    <location>
        <begin position="131"/>
        <end position="153"/>
    </location>
</feature>